<sequence>MSQHVTWGRNHGIGEERKNFNDPESSPAGSEGWNVADTSLAILLQFSRLILVRLTPHHQAASPAYTPHPAHHLSNPLCLSLISFTGNINCFTHFLSLMPLCSQAVHYAFFILITK</sequence>
<feature type="region of interest" description="Disordered" evidence="1">
    <location>
        <begin position="1"/>
        <end position="32"/>
    </location>
</feature>
<gene>
    <name evidence="2" type="ORF">CHARACLAT_001315</name>
</gene>
<keyword evidence="3" id="KW-1185">Reference proteome</keyword>
<dbReference type="EMBL" id="JAHUTJ010065625">
    <property type="protein sequence ID" value="MED6289289.1"/>
    <property type="molecule type" value="Genomic_DNA"/>
</dbReference>
<accession>A0ABU7ERL2</accession>
<protein>
    <submittedName>
        <fullName evidence="2">Uncharacterized protein</fullName>
    </submittedName>
</protein>
<evidence type="ECO:0000313" key="2">
    <source>
        <dbReference type="EMBL" id="MED6289289.1"/>
    </source>
</evidence>
<evidence type="ECO:0000313" key="3">
    <source>
        <dbReference type="Proteomes" id="UP001352852"/>
    </source>
</evidence>
<reference evidence="2 3" key="1">
    <citation type="submission" date="2021-06" db="EMBL/GenBank/DDBJ databases">
        <authorList>
            <person name="Palmer J.M."/>
        </authorList>
    </citation>
    <scope>NUCLEOTIDE SEQUENCE [LARGE SCALE GENOMIC DNA]</scope>
    <source>
        <strain evidence="2 3">CL_MEX2019</strain>
        <tissue evidence="2">Muscle</tissue>
    </source>
</reference>
<dbReference type="Proteomes" id="UP001352852">
    <property type="component" value="Unassembled WGS sequence"/>
</dbReference>
<feature type="compositionally biased region" description="Basic and acidic residues" evidence="1">
    <location>
        <begin position="12"/>
        <end position="21"/>
    </location>
</feature>
<evidence type="ECO:0000256" key="1">
    <source>
        <dbReference type="SAM" id="MobiDB-lite"/>
    </source>
</evidence>
<proteinExistence type="predicted"/>
<organism evidence="2 3">
    <name type="scientific">Characodon lateralis</name>
    <dbReference type="NCBI Taxonomy" id="208331"/>
    <lineage>
        <taxon>Eukaryota</taxon>
        <taxon>Metazoa</taxon>
        <taxon>Chordata</taxon>
        <taxon>Craniata</taxon>
        <taxon>Vertebrata</taxon>
        <taxon>Euteleostomi</taxon>
        <taxon>Actinopterygii</taxon>
        <taxon>Neopterygii</taxon>
        <taxon>Teleostei</taxon>
        <taxon>Neoteleostei</taxon>
        <taxon>Acanthomorphata</taxon>
        <taxon>Ovalentaria</taxon>
        <taxon>Atherinomorphae</taxon>
        <taxon>Cyprinodontiformes</taxon>
        <taxon>Goodeidae</taxon>
        <taxon>Characodon</taxon>
    </lineage>
</organism>
<name>A0ABU7ERL2_9TELE</name>
<comment type="caution">
    <text evidence="2">The sequence shown here is derived from an EMBL/GenBank/DDBJ whole genome shotgun (WGS) entry which is preliminary data.</text>
</comment>